<accession>A0ABT2FLF4</accession>
<feature type="transmembrane region" description="Helical" evidence="7">
    <location>
        <begin position="323"/>
        <end position="349"/>
    </location>
</feature>
<evidence type="ECO:0000256" key="6">
    <source>
        <dbReference type="ARBA" id="ARBA00038076"/>
    </source>
</evidence>
<evidence type="ECO:0000259" key="9">
    <source>
        <dbReference type="Pfam" id="PF12704"/>
    </source>
</evidence>
<keyword evidence="2" id="KW-1003">Cell membrane</keyword>
<proteinExistence type="inferred from homology"/>
<evidence type="ECO:0000256" key="4">
    <source>
        <dbReference type="ARBA" id="ARBA00022989"/>
    </source>
</evidence>
<organism evidence="10 11">
    <name type="scientific">Shewanella electrica</name>
    <dbReference type="NCBI Taxonomy" id="515560"/>
    <lineage>
        <taxon>Bacteria</taxon>
        <taxon>Pseudomonadati</taxon>
        <taxon>Pseudomonadota</taxon>
        <taxon>Gammaproteobacteria</taxon>
        <taxon>Alteromonadales</taxon>
        <taxon>Shewanellaceae</taxon>
        <taxon>Shewanella</taxon>
    </lineage>
</organism>
<comment type="subcellular location">
    <subcellularLocation>
        <location evidence="1">Cell membrane</location>
        <topology evidence="1">Multi-pass membrane protein</topology>
    </subcellularLocation>
</comment>
<dbReference type="EMBL" id="JAKOGG010000007">
    <property type="protein sequence ID" value="MCS4557156.1"/>
    <property type="molecule type" value="Genomic_DNA"/>
</dbReference>
<feature type="transmembrane region" description="Helical" evidence="7">
    <location>
        <begin position="361"/>
        <end position="384"/>
    </location>
</feature>
<reference evidence="11" key="1">
    <citation type="submission" date="2023-07" db="EMBL/GenBank/DDBJ databases">
        <title>Shewanella mangrovi sp. nov., an acetaldehyde- degrading bacterium isolated from mangrove sediment.</title>
        <authorList>
            <person name="Liu Y."/>
        </authorList>
    </citation>
    <scope>NUCLEOTIDE SEQUENCE [LARGE SCALE GENOMIC DNA]</scope>
    <source>
        <strain evidence="11">C32</strain>
    </source>
</reference>
<evidence type="ECO:0000256" key="2">
    <source>
        <dbReference type="ARBA" id="ARBA00022475"/>
    </source>
</evidence>
<feature type="transmembrane region" description="Helical" evidence="7">
    <location>
        <begin position="280"/>
        <end position="303"/>
    </location>
</feature>
<evidence type="ECO:0000313" key="11">
    <source>
        <dbReference type="Proteomes" id="UP001201549"/>
    </source>
</evidence>
<feature type="transmembrane region" description="Helical" evidence="7">
    <location>
        <begin position="18"/>
        <end position="39"/>
    </location>
</feature>
<dbReference type="InterPro" id="IPR025857">
    <property type="entry name" value="MacB_PCD"/>
</dbReference>
<keyword evidence="11" id="KW-1185">Reference proteome</keyword>
<keyword evidence="5 7" id="KW-0472">Membrane</keyword>
<dbReference type="Pfam" id="PF02687">
    <property type="entry name" value="FtsX"/>
    <property type="match status" value="1"/>
</dbReference>
<evidence type="ECO:0000256" key="3">
    <source>
        <dbReference type="ARBA" id="ARBA00022692"/>
    </source>
</evidence>
<evidence type="ECO:0000256" key="1">
    <source>
        <dbReference type="ARBA" id="ARBA00004651"/>
    </source>
</evidence>
<protein>
    <submittedName>
        <fullName evidence="10">FtsX-like permease family protein</fullName>
    </submittedName>
</protein>
<comment type="similarity">
    <text evidence="6">Belongs to the ABC-4 integral membrane protein family.</text>
</comment>
<comment type="caution">
    <text evidence="10">The sequence shown here is derived from an EMBL/GenBank/DDBJ whole genome shotgun (WGS) entry which is preliminary data.</text>
</comment>
<dbReference type="Proteomes" id="UP001201549">
    <property type="component" value="Unassembled WGS sequence"/>
</dbReference>
<evidence type="ECO:0000259" key="8">
    <source>
        <dbReference type="Pfam" id="PF02687"/>
    </source>
</evidence>
<feature type="domain" description="ABC3 transporter permease C-terminal" evidence="8">
    <location>
        <begin position="283"/>
        <end position="389"/>
    </location>
</feature>
<keyword evidence="3 7" id="KW-0812">Transmembrane</keyword>
<evidence type="ECO:0000313" key="10">
    <source>
        <dbReference type="EMBL" id="MCS4557156.1"/>
    </source>
</evidence>
<dbReference type="Pfam" id="PF12704">
    <property type="entry name" value="MacB_PCD"/>
    <property type="match status" value="1"/>
</dbReference>
<gene>
    <name evidence="10" type="ORF">L9G74_11950</name>
</gene>
<evidence type="ECO:0000256" key="5">
    <source>
        <dbReference type="ARBA" id="ARBA00023136"/>
    </source>
</evidence>
<keyword evidence="4 7" id="KW-1133">Transmembrane helix</keyword>
<evidence type="ECO:0000256" key="7">
    <source>
        <dbReference type="SAM" id="Phobius"/>
    </source>
</evidence>
<dbReference type="PANTHER" id="PTHR30572:SF4">
    <property type="entry name" value="ABC TRANSPORTER PERMEASE YTRF"/>
    <property type="match status" value="1"/>
</dbReference>
<sequence length="401" mass="43263">MFEFGPILRTLWRSKTGALLIIVQAALTLGIISNAAFVVHERQAYISRPTGLDEQNIFVLSVAALSDAEYNYQDVVRDLQQIRQLPGVVDATFSLTSPLSNSGSSSDLSNEEDPDHPVSAMTDIVSSDSHALNALGLKLVAGRFFNDAEIVTASPLGNDGTIMAGIVITRSLADKLYGKGVDPLGKLLQDAPVIGVVESAMVSYVAPDYVAGVAFLPRFISTYPPEYIIRCEPGALSQLMVKVPDLLQRLDPNRMIRNVKPLTEVKDGTYRRAKSTVKMLVATMVLVACVTGLGIVGLTLLWGNRRRRQIGIRRALGASRGDIIRYFLTENLLITAVGGMVGIVLAIAVNQLMVQQYQMKALPISYILVTTVAVLILGLAAAMIPAWRSSLVSPALATRSV</sequence>
<feature type="domain" description="MacB-like periplasmic core" evidence="9">
    <location>
        <begin position="26"/>
        <end position="244"/>
    </location>
</feature>
<dbReference type="PANTHER" id="PTHR30572">
    <property type="entry name" value="MEMBRANE COMPONENT OF TRANSPORTER-RELATED"/>
    <property type="match status" value="1"/>
</dbReference>
<dbReference type="InterPro" id="IPR003838">
    <property type="entry name" value="ABC3_permease_C"/>
</dbReference>
<dbReference type="InterPro" id="IPR050250">
    <property type="entry name" value="Macrolide_Exporter_MacB"/>
</dbReference>
<name>A0ABT2FLF4_9GAMM</name>
<dbReference type="RefSeq" id="WP_238896634.1">
    <property type="nucleotide sequence ID" value="NZ_JAKOGG010000007.1"/>
</dbReference>